<proteinExistence type="predicted"/>
<evidence type="ECO:0000313" key="3">
    <source>
        <dbReference type="Proteomes" id="UP001356427"/>
    </source>
</evidence>
<keyword evidence="3" id="KW-1185">Reference proteome</keyword>
<dbReference type="GO" id="GO:0005737">
    <property type="term" value="C:cytoplasm"/>
    <property type="evidence" value="ECO:0007669"/>
    <property type="project" value="TreeGrafter"/>
</dbReference>
<accession>A0AAN8QLU4</accession>
<dbReference type="AlphaFoldDB" id="A0AAN8QLU4"/>
<dbReference type="Pfam" id="PF21547">
    <property type="entry name" value="TTI1"/>
    <property type="match status" value="1"/>
</dbReference>
<name>A0AAN8QLU4_9TELE</name>
<dbReference type="Proteomes" id="UP001356427">
    <property type="component" value="Unassembled WGS sequence"/>
</dbReference>
<gene>
    <name evidence="2" type="ORF">J4Q44_G00214210</name>
</gene>
<evidence type="ECO:0000313" key="2">
    <source>
        <dbReference type="EMBL" id="KAK6308150.1"/>
    </source>
</evidence>
<reference evidence="2 3" key="1">
    <citation type="submission" date="2021-04" db="EMBL/GenBank/DDBJ databases">
        <authorList>
            <person name="De Guttry C."/>
            <person name="Zahm M."/>
            <person name="Klopp C."/>
            <person name="Cabau C."/>
            <person name="Louis A."/>
            <person name="Berthelot C."/>
            <person name="Parey E."/>
            <person name="Roest Crollius H."/>
            <person name="Montfort J."/>
            <person name="Robinson-Rechavi M."/>
            <person name="Bucao C."/>
            <person name="Bouchez O."/>
            <person name="Gislard M."/>
            <person name="Lluch J."/>
            <person name="Milhes M."/>
            <person name="Lampietro C."/>
            <person name="Lopez Roques C."/>
            <person name="Donnadieu C."/>
            <person name="Braasch I."/>
            <person name="Desvignes T."/>
            <person name="Postlethwait J."/>
            <person name="Bobe J."/>
            <person name="Wedekind C."/>
            <person name="Guiguen Y."/>
        </authorList>
    </citation>
    <scope>NUCLEOTIDE SEQUENCE [LARGE SCALE GENOMIC DNA]</scope>
    <source>
        <strain evidence="2">Cs_M1</strain>
        <tissue evidence="2">Blood</tissue>
    </source>
</reference>
<sequence length="267" mass="30050">MQVLELDVMDVRIVEKRNSAQRKHFLYFTDERIFSILKEICRMLGYYGNVYLLVDHFMDLYKESSVYRKQAAMVLNEMVTGAAGIRGGRGYREAGCAQSGLVQAVHKSSTIHEVNSNIWQICILLEGIGCFAQALEMDFRLILMTLLYPVLEKAGHETLLISQAALDAMWDISQACGYASIKELINENSDYLLNDVSLNLQRLGVRPQGPHRHVQPLKPEPAASGWGHRPGRHAGSGHKFRRDVLHCAALTYEGSSEMVPLLCWGNQ</sequence>
<dbReference type="PANTHER" id="PTHR18460">
    <property type="entry name" value="TEL2 INTERACTING PROTEIN 1 TTI1 FAMILY MEMBER"/>
    <property type="match status" value="1"/>
</dbReference>
<dbReference type="InterPro" id="IPR049362">
    <property type="entry name" value="TTI1_rpt"/>
</dbReference>
<protein>
    <submittedName>
        <fullName evidence="2">Uncharacterized protein</fullName>
    </submittedName>
</protein>
<dbReference type="Pfam" id="PF24176">
    <property type="entry name" value="TPR_TTI1_2nd"/>
    <property type="match status" value="1"/>
</dbReference>
<dbReference type="PANTHER" id="PTHR18460:SF3">
    <property type="entry name" value="TELO2-INTERACTING PROTEIN 1 HOMOLOG"/>
    <property type="match status" value="1"/>
</dbReference>
<evidence type="ECO:0000256" key="1">
    <source>
        <dbReference type="SAM" id="MobiDB-lite"/>
    </source>
</evidence>
<feature type="region of interest" description="Disordered" evidence="1">
    <location>
        <begin position="207"/>
        <end position="237"/>
    </location>
</feature>
<comment type="caution">
    <text evidence="2">The sequence shown here is derived from an EMBL/GenBank/DDBJ whole genome shotgun (WGS) entry which is preliminary data.</text>
</comment>
<dbReference type="InterPro" id="IPR052587">
    <property type="entry name" value="TELO2-interacting_protein_1"/>
</dbReference>
<dbReference type="EMBL" id="JAGTTL010000019">
    <property type="protein sequence ID" value="KAK6308150.1"/>
    <property type="molecule type" value="Genomic_DNA"/>
</dbReference>
<organism evidence="2 3">
    <name type="scientific">Coregonus suidteri</name>
    <dbReference type="NCBI Taxonomy" id="861788"/>
    <lineage>
        <taxon>Eukaryota</taxon>
        <taxon>Metazoa</taxon>
        <taxon>Chordata</taxon>
        <taxon>Craniata</taxon>
        <taxon>Vertebrata</taxon>
        <taxon>Euteleostomi</taxon>
        <taxon>Actinopterygii</taxon>
        <taxon>Neopterygii</taxon>
        <taxon>Teleostei</taxon>
        <taxon>Protacanthopterygii</taxon>
        <taxon>Salmoniformes</taxon>
        <taxon>Salmonidae</taxon>
        <taxon>Coregoninae</taxon>
        <taxon>Coregonus</taxon>
    </lineage>
</organism>